<sequence length="118" mass="13610">SVNYLGWKTKKDENKSTNTLMIFYDLLKMENIESNKYIQETKVILMFGDGPGFVLVKAATKDHVVGSANTWKHVMLSEVEMEFPIRMSIKVRDLAITNHQADKQTIKEIKMKLLIPHN</sequence>
<proteinExistence type="predicted"/>
<accession>A0ACA9SSH8</accession>
<evidence type="ECO:0000313" key="1">
    <source>
        <dbReference type="EMBL" id="CAG8846736.1"/>
    </source>
</evidence>
<reference evidence="1" key="1">
    <citation type="submission" date="2021-06" db="EMBL/GenBank/DDBJ databases">
        <authorList>
            <person name="Kallberg Y."/>
            <person name="Tangrot J."/>
            <person name="Rosling A."/>
        </authorList>
    </citation>
    <scope>NUCLEOTIDE SEQUENCE</scope>
    <source>
        <strain evidence="1">MA461A</strain>
    </source>
</reference>
<feature type="non-terminal residue" evidence="1">
    <location>
        <position position="1"/>
    </location>
</feature>
<gene>
    <name evidence="1" type="ORF">RPERSI_LOCUS34298</name>
</gene>
<organism evidence="1 2">
    <name type="scientific">Racocetra persica</name>
    <dbReference type="NCBI Taxonomy" id="160502"/>
    <lineage>
        <taxon>Eukaryota</taxon>
        <taxon>Fungi</taxon>
        <taxon>Fungi incertae sedis</taxon>
        <taxon>Mucoromycota</taxon>
        <taxon>Glomeromycotina</taxon>
        <taxon>Glomeromycetes</taxon>
        <taxon>Diversisporales</taxon>
        <taxon>Gigasporaceae</taxon>
        <taxon>Racocetra</taxon>
    </lineage>
</organism>
<keyword evidence="2" id="KW-1185">Reference proteome</keyword>
<protein>
    <submittedName>
        <fullName evidence="1">6864_t:CDS:1</fullName>
    </submittedName>
</protein>
<dbReference type="Proteomes" id="UP000789920">
    <property type="component" value="Unassembled WGS sequence"/>
</dbReference>
<dbReference type="EMBL" id="CAJVQC010152636">
    <property type="protein sequence ID" value="CAG8846736.1"/>
    <property type="molecule type" value="Genomic_DNA"/>
</dbReference>
<name>A0ACA9SSH8_9GLOM</name>
<comment type="caution">
    <text evidence="1">The sequence shown here is derived from an EMBL/GenBank/DDBJ whole genome shotgun (WGS) entry which is preliminary data.</text>
</comment>
<evidence type="ECO:0000313" key="2">
    <source>
        <dbReference type="Proteomes" id="UP000789920"/>
    </source>
</evidence>
<feature type="non-terminal residue" evidence="1">
    <location>
        <position position="118"/>
    </location>
</feature>